<dbReference type="OrthoDB" id="7869153at2"/>
<evidence type="ECO:0000313" key="2">
    <source>
        <dbReference type="Proteomes" id="UP000281498"/>
    </source>
</evidence>
<gene>
    <name evidence="1" type="ORF">CR203_03565</name>
</gene>
<evidence type="ECO:0000313" key="1">
    <source>
        <dbReference type="EMBL" id="RKL69126.1"/>
    </source>
</evidence>
<sequence length="454" mass="53111">MTEQKKLTGNLGVLVSNRAWKGITNNNPHYRLEKLSEANEYVNFNMFFFSINTVDIQKQLITGYYFDFTNNLWEKDTFPYPDVLYRRGGASKKYRNKYLTFIEQCNEKKTVCLNPSSLGNWDIYNYFGTLKPLKSFLLDTILYEGPEDLFDMMKKHQTIYLKGVTGRKGQNVVRVEHLPGDKYLCKHFDYIQDEIHSKSYEKLDEMIPFIDKFYKGKKFMIQEAIDLLEVNNRRIDLRAELQRNKKKGIEISGISARVSQENSPITIHSHAFPVGELFDWINLSPKEKLRMQQRIETFLYKIYTETEFKYGEFGEIGIDFGLTKDLEIKFIECNSQSAKVSLLKAYGENTVKQTMVNILLYAKDKLEETGWEGESNQSVEAVVSEESNKPEEAIVSEESNQHVKEALHNSQSEWELRKNVKRNKLIQKKKIKYKRPRKLGNSVSTHGFWFVKAT</sequence>
<dbReference type="InterPro" id="IPR026838">
    <property type="entry name" value="YheC/D"/>
</dbReference>
<evidence type="ECO:0008006" key="3">
    <source>
        <dbReference type="Google" id="ProtNLM"/>
    </source>
</evidence>
<comment type="caution">
    <text evidence="1">The sequence shown here is derived from an EMBL/GenBank/DDBJ whole genome shotgun (WGS) entry which is preliminary data.</text>
</comment>
<keyword evidence="2" id="KW-1185">Reference proteome</keyword>
<dbReference type="Pfam" id="PF14398">
    <property type="entry name" value="ATPgrasp_YheCD"/>
    <property type="match status" value="1"/>
</dbReference>
<dbReference type="Proteomes" id="UP000281498">
    <property type="component" value="Unassembled WGS sequence"/>
</dbReference>
<accession>A0A3A9KXF4</accession>
<dbReference type="AlphaFoldDB" id="A0A3A9KXF4"/>
<organism evidence="1 2">
    <name type="scientific">Salipaludibacillus neizhouensis</name>
    <dbReference type="NCBI Taxonomy" id="885475"/>
    <lineage>
        <taxon>Bacteria</taxon>
        <taxon>Bacillati</taxon>
        <taxon>Bacillota</taxon>
        <taxon>Bacilli</taxon>
        <taxon>Bacillales</taxon>
        <taxon>Bacillaceae</taxon>
    </lineage>
</organism>
<dbReference type="SUPFAM" id="SSF56059">
    <property type="entry name" value="Glutathione synthetase ATP-binding domain-like"/>
    <property type="match status" value="1"/>
</dbReference>
<dbReference type="EMBL" id="PDOE01000001">
    <property type="protein sequence ID" value="RKL69126.1"/>
    <property type="molecule type" value="Genomic_DNA"/>
</dbReference>
<proteinExistence type="predicted"/>
<name>A0A3A9KXF4_9BACI</name>
<dbReference type="RefSeq" id="WP_110936234.1">
    <property type="nucleotide sequence ID" value="NZ_KZ614146.1"/>
</dbReference>
<protein>
    <recommendedName>
        <fullName evidence="3">ATP-grasp domain-containing protein</fullName>
    </recommendedName>
</protein>
<reference evidence="1 2" key="1">
    <citation type="submission" date="2017-10" db="EMBL/GenBank/DDBJ databases">
        <title>Bacillus sp. nov., a halophilic bacterium isolated from a Keqin Lake.</title>
        <authorList>
            <person name="Wang H."/>
        </authorList>
    </citation>
    <scope>NUCLEOTIDE SEQUENCE [LARGE SCALE GENOMIC DNA]</scope>
    <source>
        <strain evidence="1 2">KCTC 13187</strain>
    </source>
</reference>